<accession>A0A6V8MWZ3</accession>
<dbReference type="PROSITE" id="PS51257">
    <property type="entry name" value="PROKAR_LIPOPROTEIN"/>
    <property type="match status" value="1"/>
</dbReference>
<sequence length="393" mass="42721">MKKINIAAMTCIAALACSAPALAIDLNAYGNIKLGTFWTQNSFYSGATGAARHDSDFSLDNFGDSFIGVKVKDGEYSGVAEVGLYNPKAYSKGVEVRLLYGEWDFGEGKLRIGKTPSPYVFRSQQVWDSDGGFNGYGSLWDGRYANIKVTMNNGFYVDAMQPRVGNQANNTTNVSPNADVTAAYSQTGNSYAATYTDYDTMLPKMVVGYEGKLNNWSYGGGVAGNWYKVTSSTNNSTPVKHDIYSYLAFFHGKVELAPVELSYNVFTGQNVGDLMSTATGNGTGNTLANPGQANGAYFDTLHGKNSHTYGGFGQVGYRASDRAMLYTGVSYVRDDNKIAHADARMASFVNLNYALGKHINIVPEIDYLNDFKNSLGQKEPRSLIAGAKWQMTF</sequence>
<protein>
    <recommendedName>
        <fullName evidence="4">Porin</fullName>
    </recommendedName>
</protein>
<dbReference type="SUPFAM" id="SSF56935">
    <property type="entry name" value="Porins"/>
    <property type="match status" value="1"/>
</dbReference>
<name>A0A6V8MWZ3_9BACT</name>
<feature type="chain" id="PRO_5027831766" description="Porin" evidence="1">
    <location>
        <begin position="24"/>
        <end position="393"/>
    </location>
</feature>
<dbReference type="RefSeq" id="WP_183348104.1">
    <property type="nucleotide sequence ID" value="NZ_BLXY01000004.1"/>
</dbReference>
<dbReference type="EMBL" id="BLXY01000004">
    <property type="protein sequence ID" value="GFO64735.1"/>
    <property type="molecule type" value="Genomic_DNA"/>
</dbReference>
<dbReference type="Proteomes" id="UP000568888">
    <property type="component" value="Unassembled WGS sequence"/>
</dbReference>
<dbReference type="AlphaFoldDB" id="A0A6V8MWZ3"/>
<feature type="signal peptide" evidence="1">
    <location>
        <begin position="1"/>
        <end position="23"/>
    </location>
</feature>
<organism evidence="2 3">
    <name type="scientific">Geomonas paludis</name>
    <dbReference type="NCBI Taxonomy" id="2740185"/>
    <lineage>
        <taxon>Bacteria</taxon>
        <taxon>Pseudomonadati</taxon>
        <taxon>Thermodesulfobacteriota</taxon>
        <taxon>Desulfuromonadia</taxon>
        <taxon>Geobacterales</taxon>
        <taxon>Geobacteraceae</taxon>
        <taxon>Geomonas</taxon>
    </lineage>
</organism>
<comment type="caution">
    <text evidence="2">The sequence shown here is derived from an EMBL/GenBank/DDBJ whole genome shotgun (WGS) entry which is preliminary data.</text>
</comment>
<gene>
    <name evidence="2" type="ORF">GMPD_26540</name>
</gene>
<reference evidence="3" key="1">
    <citation type="submission" date="2020-06" db="EMBL/GenBank/DDBJ databases">
        <title>Draft genomic sequecing of Geomonas sp. Red736.</title>
        <authorList>
            <person name="Itoh H."/>
            <person name="Xu Z.X."/>
            <person name="Ushijima N."/>
            <person name="Masuda Y."/>
            <person name="Shiratori Y."/>
            <person name="Senoo K."/>
        </authorList>
    </citation>
    <scope>NUCLEOTIDE SEQUENCE [LARGE SCALE GENOMIC DNA]</scope>
    <source>
        <strain evidence="3">Red736</strain>
    </source>
</reference>
<evidence type="ECO:0008006" key="4">
    <source>
        <dbReference type="Google" id="ProtNLM"/>
    </source>
</evidence>
<evidence type="ECO:0000313" key="2">
    <source>
        <dbReference type="EMBL" id="GFO64735.1"/>
    </source>
</evidence>
<proteinExistence type="predicted"/>
<evidence type="ECO:0000313" key="3">
    <source>
        <dbReference type="Proteomes" id="UP000568888"/>
    </source>
</evidence>
<evidence type="ECO:0000256" key="1">
    <source>
        <dbReference type="SAM" id="SignalP"/>
    </source>
</evidence>
<keyword evidence="1" id="KW-0732">Signal</keyword>